<dbReference type="Gene3D" id="1.10.287.1130">
    <property type="entry name" value="CytochromE C oxidase copper chaperone"/>
    <property type="match status" value="1"/>
</dbReference>
<sequence>MSKESKDKLDSPSALDSTLETDKSKVDFANKDDKKDLKFYPDNPESTLAKYRFITKETSQYYDPCQESAQMSFNCLDRNNYDKSKCRAYFDAYRECKKQWLRARRQDRSQWE</sequence>
<proteinExistence type="inferred from homology"/>
<dbReference type="eggNOG" id="KOG4618">
    <property type="taxonomic scope" value="Eukaryota"/>
</dbReference>
<dbReference type="GeneID" id="5544396"/>
<dbReference type="InterPro" id="IPR009069">
    <property type="entry name" value="Cys_alpha_HP_mot_SF"/>
</dbReference>
<dbReference type="GO" id="GO:0005758">
    <property type="term" value="C:mitochondrial intermembrane space"/>
    <property type="evidence" value="ECO:0007669"/>
    <property type="project" value="UniProtKB-SubCell"/>
</dbReference>
<organism evidence="9">
    <name type="scientific">Vanderwaltozyma polyspora (strain ATCC 22028 / DSM 70294 / BCRC 21397 / CBS 2163 / NBRC 10782 / NRRL Y-8283 / UCD 57-17)</name>
    <name type="common">Kluyveromyces polysporus</name>
    <dbReference type="NCBI Taxonomy" id="436907"/>
    <lineage>
        <taxon>Eukaryota</taxon>
        <taxon>Fungi</taxon>
        <taxon>Dikarya</taxon>
        <taxon>Ascomycota</taxon>
        <taxon>Saccharomycotina</taxon>
        <taxon>Saccharomycetes</taxon>
        <taxon>Saccharomycetales</taxon>
        <taxon>Saccharomycetaceae</taxon>
        <taxon>Vanderwaltozyma</taxon>
    </lineage>
</organism>
<reference evidence="8 9" key="1">
    <citation type="journal article" date="2007" name="Proc. Natl. Acad. Sci. U.S.A.">
        <title>Independent sorting-out of thousands of duplicated gene pairs in two yeast species descended from a whole-genome duplication.</title>
        <authorList>
            <person name="Scannell D.R."/>
            <person name="Frank A.C."/>
            <person name="Conant G.C."/>
            <person name="Byrne K.P."/>
            <person name="Woolfit M."/>
            <person name="Wolfe K.H."/>
        </authorList>
    </citation>
    <scope>NUCLEOTIDE SEQUENCE [LARGE SCALE GENOMIC DNA]</scope>
    <source>
        <strain evidence="9">ATCC 22028 / DSM 70294 / BCRC 21397 / CBS 2163 / NBRC 10782 / NRRL Y-8283 / UCD 57-17</strain>
    </source>
</reference>
<name>A7TNB1_VANPO</name>
<keyword evidence="5" id="KW-1015">Disulfide bond</keyword>
<dbReference type="KEGG" id="vpo:Kpol_505p20"/>
<evidence type="ECO:0000313" key="8">
    <source>
        <dbReference type="EMBL" id="EDO16243.1"/>
    </source>
</evidence>
<dbReference type="PANTHER" id="PTHR46811:SF1">
    <property type="entry name" value="COILED-COIL-HELIX-COILED-COIL-HELIX DOMAIN-CONTAINING PROTEIN 7"/>
    <property type="match status" value="1"/>
</dbReference>
<evidence type="ECO:0000256" key="2">
    <source>
        <dbReference type="ARBA" id="ARBA00004569"/>
    </source>
</evidence>
<dbReference type="PhylomeDB" id="A7TNB1"/>
<evidence type="ECO:0000256" key="1">
    <source>
        <dbReference type="ARBA" id="ARBA00003875"/>
    </source>
</evidence>
<evidence type="ECO:0000313" key="9">
    <source>
        <dbReference type="Proteomes" id="UP000000267"/>
    </source>
</evidence>
<dbReference type="RefSeq" id="XP_001644101.1">
    <property type="nucleotide sequence ID" value="XM_001644051.1"/>
</dbReference>
<evidence type="ECO:0000256" key="3">
    <source>
        <dbReference type="ARBA" id="ARBA00019406"/>
    </source>
</evidence>
<evidence type="ECO:0000256" key="5">
    <source>
        <dbReference type="ARBA" id="ARBA00023157"/>
    </source>
</evidence>
<dbReference type="Pfam" id="PF08991">
    <property type="entry name" value="CMC4"/>
    <property type="match status" value="1"/>
</dbReference>
<dbReference type="InterPro" id="IPR051040">
    <property type="entry name" value="COX23"/>
</dbReference>
<comment type="subcellular location">
    <subcellularLocation>
        <location evidence="2">Mitochondrion intermembrane space</location>
    </subcellularLocation>
</comment>
<evidence type="ECO:0000256" key="7">
    <source>
        <dbReference type="ARBA" id="ARBA00041104"/>
    </source>
</evidence>
<dbReference type="PANTHER" id="PTHR46811">
    <property type="entry name" value="COILED-COIL-HELIX-COILED-COIL-HELIX DOMAIN-CONTAINING PROTEIN 7"/>
    <property type="match status" value="1"/>
</dbReference>
<dbReference type="SUPFAM" id="SSF47072">
    <property type="entry name" value="Cysteine alpha-hairpin motif"/>
    <property type="match status" value="1"/>
</dbReference>
<dbReference type="PROSITE" id="PS51808">
    <property type="entry name" value="CHCH"/>
    <property type="match status" value="1"/>
</dbReference>
<comment type="function">
    <text evidence="1">Required for the assembly of cytochrome c oxidase.</text>
</comment>
<dbReference type="AlphaFoldDB" id="A7TNB1"/>
<dbReference type="EMBL" id="DS480429">
    <property type="protein sequence ID" value="EDO16243.1"/>
    <property type="molecule type" value="Genomic_DNA"/>
</dbReference>
<keyword evidence="4" id="KW-0496">Mitochondrion</keyword>
<evidence type="ECO:0000256" key="6">
    <source>
        <dbReference type="ARBA" id="ARBA00038264"/>
    </source>
</evidence>
<gene>
    <name evidence="8" type="ORF">Kpol_505p20</name>
</gene>
<dbReference type="Proteomes" id="UP000000267">
    <property type="component" value="Unassembled WGS sequence"/>
</dbReference>
<dbReference type="STRING" id="436907.A7TNB1"/>
<dbReference type="GO" id="GO:0033617">
    <property type="term" value="P:mitochondrial respiratory chain complex IV assembly"/>
    <property type="evidence" value="ECO:0007669"/>
    <property type="project" value="EnsemblFungi"/>
</dbReference>
<keyword evidence="9" id="KW-1185">Reference proteome</keyword>
<dbReference type="OrthoDB" id="9971592at2759"/>
<dbReference type="FunCoup" id="A7TNB1">
    <property type="interactions" value="16"/>
</dbReference>
<accession>A7TNB1</accession>
<evidence type="ECO:0000256" key="4">
    <source>
        <dbReference type="ARBA" id="ARBA00023128"/>
    </source>
</evidence>
<dbReference type="InterPro" id="IPR027179">
    <property type="entry name" value="CMC4"/>
</dbReference>
<dbReference type="InParanoid" id="A7TNB1"/>
<comment type="similarity">
    <text evidence="6">Belongs to the COX23 family.</text>
</comment>
<protein>
    <recommendedName>
        <fullName evidence="3">Cx9C motif-containing protein 4, mitochondrial</fullName>
    </recommendedName>
    <alternativeName>
        <fullName evidence="7">Cytochrome c oxidase-assembly factor COX23, mitochondrial</fullName>
    </alternativeName>
</protein>
<dbReference type="OMA" id="NPENHRH"/>
<dbReference type="HOGENOM" id="CLU_153383_1_0_1"/>